<dbReference type="PROSITE" id="PS51668">
    <property type="entry name" value="TSAA_2"/>
    <property type="match status" value="1"/>
</dbReference>
<evidence type="ECO:0000256" key="3">
    <source>
        <dbReference type="SAM" id="MobiDB-lite"/>
    </source>
</evidence>
<sequence length="79" mass="8925">MGFVRSPFTEKVEAPRQAVAGGAEGVVGRIEMLPEHEHALDDLAGFDRIWVLFWFHEAKGGPRSKVLPPRSDRKRNKRS</sequence>
<organism evidence="5">
    <name type="scientific">Salmonella enterica subsp. enterica serovar Dessau</name>
    <dbReference type="NCBI Taxonomy" id="2564349"/>
    <lineage>
        <taxon>Bacteria</taxon>
        <taxon>Pseudomonadati</taxon>
        <taxon>Pseudomonadota</taxon>
        <taxon>Gammaproteobacteria</taxon>
        <taxon>Enterobacterales</taxon>
        <taxon>Enterobacteriaceae</taxon>
        <taxon>Salmonella</taxon>
    </lineage>
</organism>
<evidence type="ECO:0000313" key="5">
    <source>
        <dbReference type="EMBL" id="QUS47064.1"/>
    </source>
</evidence>
<evidence type="ECO:0000256" key="2">
    <source>
        <dbReference type="ARBA" id="ARBA00033753"/>
    </source>
</evidence>
<keyword evidence="1" id="KW-0949">S-adenosyl-L-methionine</keyword>
<dbReference type="InterPro" id="IPR023370">
    <property type="entry name" value="TrmO-like_N"/>
</dbReference>
<dbReference type="InterPro" id="IPR036414">
    <property type="entry name" value="YaeB_N_sf"/>
</dbReference>
<reference evidence="5" key="1">
    <citation type="submission" date="2019-09" db="EMBL/GenBank/DDBJ databases">
        <title>Characterization of Mobilized Colistin Resistance Gene mcr-9 Carrying Colisitin Resistant Salmonella enterica serotype Senftenberg ST14.</title>
        <authorList>
            <person name="Cha M.-H."/>
            <person name="Woo G.-J."/>
        </authorList>
    </citation>
    <scope>NUCLEOTIDE SEQUENCE</scope>
    <source>
        <strain evidence="5">KUFSE-SAL0043</strain>
    </source>
</reference>
<protein>
    <recommendedName>
        <fullName evidence="4">TsaA-like domain-containing protein</fullName>
    </recommendedName>
</protein>
<evidence type="ECO:0000259" key="4">
    <source>
        <dbReference type="PROSITE" id="PS51668"/>
    </source>
</evidence>
<dbReference type="PANTHER" id="PTHR12818">
    <property type="entry name" value="TRNA (ADENINE(37)-N6)-METHYLTRANSFERASE"/>
    <property type="match status" value="1"/>
</dbReference>
<feature type="domain" description="TsaA-like" evidence="4">
    <location>
        <begin position="1"/>
        <end position="79"/>
    </location>
</feature>
<comment type="similarity">
    <text evidence="2">Belongs to the tRNA methyltransferase O family.</text>
</comment>
<feature type="region of interest" description="Disordered" evidence="3">
    <location>
        <begin position="60"/>
        <end position="79"/>
    </location>
</feature>
<dbReference type="InterPro" id="IPR036413">
    <property type="entry name" value="YaeB-like_sf"/>
</dbReference>
<gene>
    <name evidence="5" type="ORF">F1331_25550</name>
</gene>
<evidence type="ECO:0000256" key="1">
    <source>
        <dbReference type="ARBA" id="ARBA00022691"/>
    </source>
</evidence>
<accession>A0A8E5MY62</accession>
<dbReference type="AlphaFoldDB" id="A0A8E5MY62"/>
<dbReference type="Pfam" id="PF01980">
    <property type="entry name" value="TrmO_N"/>
    <property type="match status" value="1"/>
</dbReference>
<dbReference type="SUPFAM" id="SSF118196">
    <property type="entry name" value="YaeB-like"/>
    <property type="match status" value="1"/>
</dbReference>
<dbReference type="Gene3D" id="2.40.30.70">
    <property type="entry name" value="YaeB-like"/>
    <property type="match status" value="1"/>
</dbReference>
<proteinExistence type="inferred from homology"/>
<dbReference type="PANTHER" id="PTHR12818:SF0">
    <property type="entry name" value="TRNA (ADENINE(37)-N6)-METHYLTRANSFERASE"/>
    <property type="match status" value="1"/>
</dbReference>
<dbReference type="InterPro" id="IPR040372">
    <property type="entry name" value="YaeB-like"/>
</dbReference>
<name>A0A8E5MY62_SALET</name>
<dbReference type="EMBL" id="CP043765">
    <property type="protein sequence ID" value="QUS47064.1"/>
    <property type="molecule type" value="Genomic_DNA"/>
</dbReference>